<dbReference type="Proteomes" id="UP000199664">
    <property type="component" value="Unassembled WGS sequence"/>
</dbReference>
<dbReference type="AlphaFoldDB" id="A0A1H8ABN2"/>
<sequence>MHKPEGHNAVSPYLMVTDAEQALAFAKAVFGADPSFIARREDGGIMHAEFRIDDSIVMLGQAPGGPESHVHVYVADPDALIAKAVAAGGTLVQAPEEKGDGDRRGGVKDPAGTTWWLARMVDPAGRKKTNAL</sequence>
<evidence type="ECO:0000259" key="1">
    <source>
        <dbReference type="PROSITE" id="PS51819"/>
    </source>
</evidence>
<proteinExistence type="predicted"/>
<dbReference type="EMBL" id="FOAN01000018">
    <property type="protein sequence ID" value="SEM67334.1"/>
    <property type="molecule type" value="Genomic_DNA"/>
</dbReference>
<dbReference type="InterPro" id="IPR004360">
    <property type="entry name" value="Glyas_Fos-R_dOase_dom"/>
</dbReference>
<name>A0A1H8ABN2_9HYPH</name>
<dbReference type="OrthoDB" id="9806868at2"/>
<dbReference type="PANTHER" id="PTHR34109">
    <property type="entry name" value="BNAUNNG04460D PROTEIN-RELATED"/>
    <property type="match status" value="1"/>
</dbReference>
<dbReference type="Pfam" id="PF00903">
    <property type="entry name" value="Glyoxalase"/>
    <property type="match status" value="1"/>
</dbReference>
<dbReference type="Gene3D" id="3.30.720.120">
    <property type="match status" value="1"/>
</dbReference>
<organism evidence="2 3">
    <name type="scientific">Bosea lupini</name>
    <dbReference type="NCBI Taxonomy" id="1036779"/>
    <lineage>
        <taxon>Bacteria</taxon>
        <taxon>Pseudomonadati</taxon>
        <taxon>Pseudomonadota</taxon>
        <taxon>Alphaproteobacteria</taxon>
        <taxon>Hyphomicrobiales</taxon>
        <taxon>Boseaceae</taxon>
        <taxon>Bosea</taxon>
    </lineage>
</organism>
<dbReference type="PANTHER" id="PTHR34109:SF1">
    <property type="entry name" value="VOC DOMAIN-CONTAINING PROTEIN"/>
    <property type="match status" value="1"/>
</dbReference>
<dbReference type="STRING" id="1036779.SAMN04515666_11841"/>
<evidence type="ECO:0000313" key="3">
    <source>
        <dbReference type="Proteomes" id="UP000199664"/>
    </source>
</evidence>
<dbReference type="CDD" id="cd07246">
    <property type="entry name" value="VOC_like"/>
    <property type="match status" value="1"/>
</dbReference>
<keyword evidence="3" id="KW-1185">Reference proteome</keyword>
<accession>A0A1H8ABN2</accession>
<evidence type="ECO:0000313" key="2">
    <source>
        <dbReference type="EMBL" id="SEM67334.1"/>
    </source>
</evidence>
<dbReference type="Gene3D" id="3.30.720.110">
    <property type="match status" value="1"/>
</dbReference>
<feature type="domain" description="VOC" evidence="1">
    <location>
        <begin position="6"/>
        <end position="120"/>
    </location>
</feature>
<dbReference type="SUPFAM" id="SSF54593">
    <property type="entry name" value="Glyoxalase/Bleomycin resistance protein/Dihydroxybiphenyl dioxygenase"/>
    <property type="match status" value="1"/>
</dbReference>
<dbReference type="InterPro" id="IPR037523">
    <property type="entry name" value="VOC_core"/>
</dbReference>
<dbReference type="PROSITE" id="PS51819">
    <property type="entry name" value="VOC"/>
    <property type="match status" value="1"/>
</dbReference>
<protein>
    <submittedName>
        <fullName evidence="2">Uncharacterized conserved protein PhnB, glyoxalase superfamily</fullName>
    </submittedName>
</protein>
<reference evidence="3" key="1">
    <citation type="submission" date="2016-10" db="EMBL/GenBank/DDBJ databases">
        <authorList>
            <person name="Varghese N."/>
            <person name="Submissions S."/>
        </authorList>
    </citation>
    <scope>NUCLEOTIDE SEQUENCE [LARGE SCALE GENOMIC DNA]</scope>
    <source>
        <strain evidence="3">LMG 26383,CCUG 61248,R- 45681</strain>
    </source>
</reference>
<dbReference type="InterPro" id="IPR029068">
    <property type="entry name" value="Glyas_Bleomycin-R_OHBP_Dase"/>
</dbReference>
<gene>
    <name evidence="2" type="ORF">SAMN04515666_11841</name>
</gene>
<dbReference type="RefSeq" id="WP_091843352.1">
    <property type="nucleotide sequence ID" value="NZ_FOAN01000018.1"/>
</dbReference>